<accession>I3Y9C6</accession>
<dbReference type="Proteomes" id="UP000006062">
    <property type="component" value="Chromosome"/>
</dbReference>
<dbReference type="RefSeq" id="WP_014778060.1">
    <property type="nucleotide sequence ID" value="NC_018012.1"/>
</dbReference>
<dbReference type="STRING" id="765911.Thivi_1608"/>
<dbReference type="KEGG" id="tvi:Thivi_1608"/>
<evidence type="ECO:0008006" key="3">
    <source>
        <dbReference type="Google" id="ProtNLM"/>
    </source>
</evidence>
<evidence type="ECO:0000313" key="2">
    <source>
        <dbReference type="Proteomes" id="UP000006062"/>
    </source>
</evidence>
<protein>
    <recommendedName>
        <fullName evidence="3">DUF4160 domain-containing protein</fullName>
    </recommendedName>
</protein>
<reference evidence="1 2" key="1">
    <citation type="submission" date="2012-06" db="EMBL/GenBank/DDBJ databases">
        <title>Complete sequence of Thiocystis violascens DSM 198.</title>
        <authorList>
            <consortium name="US DOE Joint Genome Institute"/>
            <person name="Lucas S."/>
            <person name="Han J."/>
            <person name="Lapidus A."/>
            <person name="Cheng J.-F."/>
            <person name="Goodwin L."/>
            <person name="Pitluck S."/>
            <person name="Peters L."/>
            <person name="Ovchinnikova G."/>
            <person name="Teshima H."/>
            <person name="Detter J.C."/>
            <person name="Han C."/>
            <person name="Tapia R."/>
            <person name="Land M."/>
            <person name="Hauser L."/>
            <person name="Kyrpides N."/>
            <person name="Ivanova N."/>
            <person name="Pagani I."/>
            <person name="Vogl K."/>
            <person name="Liu Z."/>
            <person name="Frigaard N.-U."/>
            <person name="Bryant D."/>
            <person name="Woyke T."/>
        </authorList>
    </citation>
    <scope>NUCLEOTIDE SEQUENCE [LARGE SCALE GENOMIC DNA]</scope>
    <source>
        <strain evidence="2">ATCC 17096 / DSM 198 / 6111</strain>
    </source>
</reference>
<name>I3Y9C6_THIV6</name>
<dbReference type="Pfam" id="PF13711">
    <property type="entry name" value="DUF4160"/>
    <property type="match status" value="1"/>
</dbReference>
<dbReference type="AlphaFoldDB" id="I3Y9C6"/>
<sequence>MPVISCFFGIYVRMYFDDHLPPHVHVEYQGAEALVAIETGELLEGRLPRKAAKLIKDWCADHQPELSDNWQRAVALQPLRRIPGADND</sequence>
<dbReference type="InterPro" id="IPR025427">
    <property type="entry name" value="DUF4160"/>
</dbReference>
<gene>
    <name evidence="1" type="ordered locus">Thivi_1608</name>
</gene>
<dbReference type="eggNOG" id="ENOG5032YDN">
    <property type="taxonomic scope" value="Bacteria"/>
</dbReference>
<dbReference type="HOGENOM" id="CLU_162083_0_0_6"/>
<keyword evidence="2" id="KW-1185">Reference proteome</keyword>
<dbReference type="EMBL" id="CP003154">
    <property type="protein sequence ID" value="AFL73594.1"/>
    <property type="molecule type" value="Genomic_DNA"/>
</dbReference>
<dbReference type="OrthoDB" id="122670at2"/>
<organism evidence="1 2">
    <name type="scientific">Thiocystis violascens (strain ATCC 17096 / DSM 198 / 6111)</name>
    <name type="common">Chromatium violascens</name>
    <dbReference type="NCBI Taxonomy" id="765911"/>
    <lineage>
        <taxon>Bacteria</taxon>
        <taxon>Pseudomonadati</taxon>
        <taxon>Pseudomonadota</taxon>
        <taxon>Gammaproteobacteria</taxon>
        <taxon>Chromatiales</taxon>
        <taxon>Chromatiaceae</taxon>
        <taxon>Thiocystis</taxon>
    </lineage>
</organism>
<proteinExistence type="predicted"/>
<evidence type="ECO:0000313" key="1">
    <source>
        <dbReference type="EMBL" id="AFL73594.1"/>
    </source>
</evidence>